<keyword evidence="2" id="KW-0812">Transmembrane</keyword>
<evidence type="ECO:0000256" key="1">
    <source>
        <dbReference type="SAM" id="MobiDB-lite"/>
    </source>
</evidence>
<dbReference type="AlphaFoldDB" id="A0AAD8W6P6"/>
<keyword evidence="4" id="KW-1185">Reference proteome</keyword>
<feature type="transmembrane region" description="Helical" evidence="2">
    <location>
        <begin position="24"/>
        <end position="42"/>
    </location>
</feature>
<evidence type="ECO:0000313" key="4">
    <source>
        <dbReference type="Proteomes" id="UP001231189"/>
    </source>
</evidence>
<protein>
    <submittedName>
        <fullName evidence="3">Uncharacterized protein</fullName>
    </submittedName>
</protein>
<keyword evidence="2" id="KW-1133">Transmembrane helix</keyword>
<evidence type="ECO:0000313" key="3">
    <source>
        <dbReference type="EMBL" id="KAK1644030.1"/>
    </source>
</evidence>
<comment type="caution">
    <text evidence="3">The sequence shown here is derived from an EMBL/GenBank/DDBJ whole genome shotgun (WGS) entry which is preliminary data.</text>
</comment>
<sequence length="262" mass="29270">MEIEGAPEIPFGISDRGGRSRSSVLLVSVAGFLFTPANFAALMKFLARKLYTAVAVLKFSEPDVVLVHDLTVSHVDEGSQFGERLMHWFFQAKLIRGLSGSLPEDLAVRFELNALLSPRKRNWAAALGSLMLDEEGKVYWAEDYSSEDLLASFVSAGSELSQGEEAEVSSAARVRRKGRPRKTDTPQVESQVKRTLRSNNQGYNYVMLSYKPSRRKVSKVQAASTPAILQIEEMQRIGIEDCQIDPDALTVDRLMKQREEKE</sequence>
<dbReference type="EMBL" id="JAUUTY010000004">
    <property type="protein sequence ID" value="KAK1644030.1"/>
    <property type="molecule type" value="Genomic_DNA"/>
</dbReference>
<evidence type="ECO:0000256" key="2">
    <source>
        <dbReference type="SAM" id="Phobius"/>
    </source>
</evidence>
<name>A0AAD8W6P6_LOLMU</name>
<proteinExistence type="predicted"/>
<organism evidence="3 4">
    <name type="scientific">Lolium multiflorum</name>
    <name type="common">Italian ryegrass</name>
    <name type="synonym">Lolium perenne subsp. multiflorum</name>
    <dbReference type="NCBI Taxonomy" id="4521"/>
    <lineage>
        <taxon>Eukaryota</taxon>
        <taxon>Viridiplantae</taxon>
        <taxon>Streptophyta</taxon>
        <taxon>Embryophyta</taxon>
        <taxon>Tracheophyta</taxon>
        <taxon>Spermatophyta</taxon>
        <taxon>Magnoliopsida</taxon>
        <taxon>Liliopsida</taxon>
        <taxon>Poales</taxon>
        <taxon>Poaceae</taxon>
        <taxon>BOP clade</taxon>
        <taxon>Pooideae</taxon>
        <taxon>Poodae</taxon>
        <taxon>Poeae</taxon>
        <taxon>Poeae Chloroplast Group 2 (Poeae type)</taxon>
        <taxon>Loliodinae</taxon>
        <taxon>Loliinae</taxon>
        <taxon>Lolium</taxon>
    </lineage>
</organism>
<gene>
    <name evidence="3" type="ORF">QYE76_061835</name>
</gene>
<dbReference type="Proteomes" id="UP001231189">
    <property type="component" value="Unassembled WGS sequence"/>
</dbReference>
<keyword evidence="2" id="KW-0472">Membrane</keyword>
<reference evidence="3" key="1">
    <citation type="submission" date="2023-07" db="EMBL/GenBank/DDBJ databases">
        <title>A chromosome-level genome assembly of Lolium multiflorum.</title>
        <authorList>
            <person name="Chen Y."/>
            <person name="Copetti D."/>
            <person name="Kolliker R."/>
            <person name="Studer B."/>
        </authorList>
    </citation>
    <scope>NUCLEOTIDE SEQUENCE</scope>
    <source>
        <strain evidence="3">02402/16</strain>
        <tissue evidence="3">Leaf</tissue>
    </source>
</reference>
<feature type="region of interest" description="Disordered" evidence="1">
    <location>
        <begin position="164"/>
        <end position="187"/>
    </location>
</feature>
<accession>A0AAD8W6P6</accession>